<evidence type="ECO:0000256" key="8">
    <source>
        <dbReference type="SAM" id="Phobius"/>
    </source>
</evidence>
<dbReference type="Pfam" id="PF00924">
    <property type="entry name" value="MS_channel_2nd"/>
    <property type="match status" value="1"/>
</dbReference>
<organism evidence="12 13">
    <name type="scientific">Haloferula luteola</name>
    <dbReference type="NCBI Taxonomy" id="595692"/>
    <lineage>
        <taxon>Bacteria</taxon>
        <taxon>Pseudomonadati</taxon>
        <taxon>Verrucomicrobiota</taxon>
        <taxon>Verrucomicrobiia</taxon>
        <taxon>Verrucomicrobiales</taxon>
        <taxon>Verrucomicrobiaceae</taxon>
        <taxon>Haloferula</taxon>
    </lineage>
</organism>
<dbReference type="InterPro" id="IPR045275">
    <property type="entry name" value="MscS_archaea/bacteria_type"/>
</dbReference>
<evidence type="ECO:0000259" key="10">
    <source>
        <dbReference type="Pfam" id="PF00924"/>
    </source>
</evidence>
<gene>
    <name evidence="12" type="ORF">HNR46_002518</name>
</gene>
<dbReference type="Pfam" id="PF21082">
    <property type="entry name" value="MS_channel_3rd"/>
    <property type="match status" value="1"/>
</dbReference>
<reference evidence="12 13" key="1">
    <citation type="submission" date="2020-08" db="EMBL/GenBank/DDBJ databases">
        <title>Genomic Encyclopedia of Type Strains, Phase IV (KMG-IV): sequencing the most valuable type-strain genomes for metagenomic binning, comparative biology and taxonomic classification.</title>
        <authorList>
            <person name="Goeker M."/>
        </authorList>
    </citation>
    <scope>NUCLEOTIDE SEQUENCE [LARGE SCALE GENOMIC DNA]</scope>
    <source>
        <strain evidence="12 13">YC6886</strain>
    </source>
</reference>
<feature type="transmembrane region" description="Helical" evidence="8">
    <location>
        <begin position="147"/>
        <end position="169"/>
    </location>
</feature>
<evidence type="ECO:0000256" key="1">
    <source>
        <dbReference type="ARBA" id="ARBA00004651"/>
    </source>
</evidence>
<comment type="similarity">
    <text evidence="2">Belongs to the MscS (TC 1.A.23) family.</text>
</comment>
<evidence type="ECO:0000313" key="13">
    <source>
        <dbReference type="Proteomes" id="UP000557717"/>
    </source>
</evidence>
<feature type="compositionally biased region" description="Pro residues" evidence="7">
    <location>
        <begin position="524"/>
        <end position="534"/>
    </location>
</feature>
<feature type="compositionally biased region" description="Polar residues" evidence="7">
    <location>
        <begin position="544"/>
        <end position="563"/>
    </location>
</feature>
<evidence type="ECO:0000256" key="6">
    <source>
        <dbReference type="ARBA" id="ARBA00023136"/>
    </source>
</evidence>
<dbReference type="Gene3D" id="3.30.70.100">
    <property type="match status" value="1"/>
</dbReference>
<evidence type="ECO:0000259" key="11">
    <source>
        <dbReference type="Pfam" id="PF21082"/>
    </source>
</evidence>
<feature type="transmembrane region" description="Helical" evidence="8">
    <location>
        <begin position="309"/>
        <end position="326"/>
    </location>
</feature>
<dbReference type="Gene3D" id="2.30.30.60">
    <property type="match status" value="1"/>
</dbReference>
<dbReference type="SUPFAM" id="SSF82689">
    <property type="entry name" value="Mechanosensitive channel protein MscS (YggB), C-terminal domain"/>
    <property type="match status" value="1"/>
</dbReference>
<evidence type="ECO:0000313" key="12">
    <source>
        <dbReference type="EMBL" id="MBB5352275.1"/>
    </source>
</evidence>
<dbReference type="PANTHER" id="PTHR30221:SF18">
    <property type="entry name" value="SLL0590 PROTEIN"/>
    <property type="match status" value="1"/>
</dbReference>
<dbReference type="AlphaFoldDB" id="A0A840V2Q9"/>
<keyword evidence="5 8" id="KW-1133">Transmembrane helix</keyword>
<sequence length="570" mass="62934">MKSRVKVPFQVLAFLVSVLNLLLPAHAQSGGNPRTSPPATLEFWNRELVTFRATLAGLTPEERLDTTLKNLRDLPEFSPYQPIIHHPIEAGSLRGVAFEIDGHRLFVLVPADLDPTTGRTLEQEAELVHDQLESLRQAWLAQRSPQVLLRGVLIAILSTAVFAGVLILLRKLGKWLKRLFVQRAIRLRQLKRAHLDLRPVLLILVRRLVGLIVAFLGFSATYLWITEILSLFPFTAPWSIVLGNQLVLLFGSLAMKTVGALPSILVVIVLFFLTRGTVRIVDQMLASFEATEEEGQFLGKDTARATRRIAGLAIWIAGLIIAYPYIPGSDSPAFKGIGVLLGLMMSVGSSGFVNQLMSGFVVLYSGAVRSGEYVRINDLEGTVIDIGLLSTKLLTPKREYITVPNAVIISKETHNYSRIEGESTDRCEYATSVTIGYDAPWRQIHQLLLNAATHTPGIRHSPAPRVFQTALSDYYVEYELRFVPAEPSRKGLILSDLHQRIQDQFSTAGVQIMSPHFVSQPADPVLPLPWPPKSPETAAPASDDTCQPDSTSEVQPSSSLNETHSSDPDV</sequence>
<dbReference type="InterPro" id="IPR006685">
    <property type="entry name" value="MscS_channel_2nd"/>
</dbReference>
<proteinExistence type="inferred from homology"/>
<evidence type="ECO:0000256" key="5">
    <source>
        <dbReference type="ARBA" id="ARBA00022989"/>
    </source>
</evidence>
<evidence type="ECO:0000256" key="3">
    <source>
        <dbReference type="ARBA" id="ARBA00022475"/>
    </source>
</evidence>
<dbReference type="InterPro" id="IPR023408">
    <property type="entry name" value="MscS_beta-dom_sf"/>
</dbReference>
<name>A0A840V2Q9_9BACT</name>
<dbReference type="SUPFAM" id="SSF50182">
    <property type="entry name" value="Sm-like ribonucleoproteins"/>
    <property type="match status" value="1"/>
</dbReference>
<keyword evidence="3" id="KW-1003">Cell membrane</keyword>
<evidence type="ECO:0000256" key="4">
    <source>
        <dbReference type="ARBA" id="ARBA00022692"/>
    </source>
</evidence>
<evidence type="ECO:0000256" key="9">
    <source>
        <dbReference type="SAM" id="SignalP"/>
    </source>
</evidence>
<feature type="signal peptide" evidence="9">
    <location>
        <begin position="1"/>
        <end position="27"/>
    </location>
</feature>
<dbReference type="PANTHER" id="PTHR30221">
    <property type="entry name" value="SMALL-CONDUCTANCE MECHANOSENSITIVE CHANNEL"/>
    <property type="match status" value="1"/>
</dbReference>
<dbReference type="Proteomes" id="UP000557717">
    <property type="component" value="Unassembled WGS sequence"/>
</dbReference>
<keyword evidence="9" id="KW-0732">Signal</keyword>
<keyword evidence="6 8" id="KW-0472">Membrane</keyword>
<dbReference type="RefSeq" id="WP_184019166.1">
    <property type="nucleotide sequence ID" value="NZ_JACHFD010000011.1"/>
</dbReference>
<keyword evidence="13" id="KW-1185">Reference proteome</keyword>
<feature type="domain" description="Mechanosensitive ion channel MscS" evidence="10">
    <location>
        <begin position="353"/>
        <end position="418"/>
    </location>
</feature>
<dbReference type="InterPro" id="IPR011066">
    <property type="entry name" value="MscS_channel_C_sf"/>
</dbReference>
<feature type="region of interest" description="Disordered" evidence="7">
    <location>
        <begin position="523"/>
        <end position="570"/>
    </location>
</feature>
<feature type="domain" description="Mechanosensitive ion channel MscS C-terminal" evidence="11">
    <location>
        <begin position="431"/>
        <end position="512"/>
    </location>
</feature>
<feature type="transmembrane region" description="Helical" evidence="8">
    <location>
        <begin position="200"/>
        <end position="225"/>
    </location>
</feature>
<feature type="transmembrane region" description="Helical" evidence="8">
    <location>
        <begin position="332"/>
        <end position="353"/>
    </location>
</feature>
<keyword evidence="4 8" id="KW-0812">Transmembrane</keyword>
<protein>
    <submittedName>
        <fullName evidence="12">Small-conductance mechanosensitive channel</fullName>
    </submittedName>
</protein>
<comment type="subcellular location">
    <subcellularLocation>
        <location evidence="1">Cell membrane</location>
        <topology evidence="1">Multi-pass membrane protein</topology>
    </subcellularLocation>
</comment>
<evidence type="ECO:0000256" key="7">
    <source>
        <dbReference type="SAM" id="MobiDB-lite"/>
    </source>
</evidence>
<dbReference type="GO" id="GO:0005886">
    <property type="term" value="C:plasma membrane"/>
    <property type="evidence" value="ECO:0007669"/>
    <property type="project" value="UniProtKB-SubCell"/>
</dbReference>
<dbReference type="InterPro" id="IPR049278">
    <property type="entry name" value="MS_channel_C"/>
</dbReference>
<comment type="caution">
    <text evidence="12">The sequence shown here is derived from an EMBL/GenBank/DDBJ whole genome shotgun (WGS) entry which is preliminary data.</text>
</comment>
<dbReference type="InterPro" id="IPR010920">
    <property type="entry name" value="LSM_dom_sf"/>
</dbReference>
<accession>A0A840V2Q9</accession>
<dbReference type="EMBL" id="JACHFD010000011">
    <property type="protein sequence ID" value="MBB5352275.1"/>
    <property type="molecule type" value="Genomic_DNA"/>
</dbReference>
<dbReference type="GO" id="GO:0008381">
    <property type="term" value="F:mechanosensitive monoatomic ion channel activity"/>
    <property type="evidence" value="ECO:0007669"/>
    <property type="project" value="InterPro"/>
</dbReference>
<evidence type="ECO:0000256" key="2">
    <source>
        <dbReference type="ARBA" id="ARBA00008017"/>
    </source>
</evidence>
<feature type="chain" id="PRO_5032297763" evidence="9">
    <location>
        <begin position="28"/>
        <end position="570"/>
    </location>
</feature>
<feature type="transmembrane region" description="Helical" evidence="8">
    <location>
        <begin position="245"/>
        <end position="273"/>
    </location>
</feature>